<dbReference type="InterPro" id="IPR015943">
    <property type="entry name" value="WD40/YVTN_repeat-like_dom_sf"/>
</dbReference>
<dbReference type="SMART" id="SM00320">
    <property type="entry name" value="WD40"/>
    <property type="match status" value="3"/>
</dbReference>
<dbReference type="InterPro" id="IPR001680">
    <property type="entry name" value="WD40_rpt"/>
</dbReference>
<feature type="repeat" description="WD" evidence="10">
    <location>
        <begin position="306"/>
        <end position="338"/>
    </location>
</feature>
<comment type="caution">
    <text evidence="11">The sequence shown here is derived from an EMBL/GenBank/DDBJ whole genome shotgun (WGS) entry which is preliminary data.</text>
</comment>
<accession>A0ABD2Q4Q5</accession>
<dbReference type="PROSITE" id="PS50294">
    <property type="entry name" value="WD_REPEATS_REGION"/>
    <property type="match status" value="1"/>
</dbReference>
<dbReference type="PANTHER" id="PTHR11024:SF3">
    <property type="entry name" value="NUCLEOPORIN SEH1"/>
    <property type="match status" value="1"/>
</dbReference>
<proteinExistence type="inferred from homology"/>
<dbReference type="InterPro" id="IPR037363">
    <property type="entry name" value="Sec13/Seh1_fam"/>
</dbReference>
<dbReference type="GO" id="GO:0005764">
    <property type="term" value="C:lysosome"/>
    <property type="evidence" value="ECO:0007669"/>
    <property type="project" value="UniProtKB-SubCell"/>
</dbReference>
<evidence type="ECO:0000256" key="7">
    <source>
        <dbReference type="ARBA" id="ARBA00022927"/>
    </source>
</evidence>
<keyword evidence="5 10" id="KW-0853">WD repeat</keyword>
<comment type="subcellular location">
    <subcellularLocation>
        <location evidence="2">Lysosome</location>
    </subcellularLocation>
    <subcellularLocation>
        <location evidence="1">Nucleus envelope</location>
    </subcellularLocation>
</comment>
<dbReference type="PANTHER" id="PTHR11024">
    <property type="entry name" value="NUCLEAR PORE COMPLEX PROTEIN SEC13 / SEH1 FAMILY MEMBER"/>
    <property type="match status" value="1"/>
</dbReference>
<organism evidence="11 12">
    <name type="scientific">Cichlidogyrus casuarinus</name>
    <dbReference type="NCBI Taxonomy" id="1844966"/>
    <lineage>
        <taxon>Eukaryota</taxon>
        <taxon>Metazoa</taxon>
        <taxon>Spiralia</taxon>
        <taxon>Lophotrochozoa</taxon>
        <taxon>Platyhelminthes</taxon>
        <taxon>Monogenea</taxon>
        <taxon>Monopisthocotylea</taxon>
        <taxon>Dactylogyridea</taxon>
        <taxon>Ancyrocephalidae</taxon>
        <taxon>Cichlidogyrus</taxon>
    </lineage>
</organism>
<evidence type="ECO:0000256" key="6">
    <source>
        <dbReference type="ARBA" id="ARBA00022737"/>
    </source>
</evidence>
<sequence length="424" mass="47097">MFNSRSLELEHADLIHDISYDYYGKRMATCSSDQIWDLQPNDVWKCSSQWRNHLGPVWRVAWAHPEFGQIIATCSFDRTVEIWEELSGKVKDGQLDSGTDTQINLHRNSVSEQLNFPSLNWVKRARFVDPRTSVIDIEFAPRHLGLQLACIDVGGFLRIYEAHDVMNLSQWTLQFDSRTGKPGSCLSWSLSRLDTPLIAIGSSDSEVGAAPSTTTQLVTHSVPASSSLGTLTIYECGPNNQWNRVENFHTIDRTVYDVAFAPHMGQSFQQLAIATSTDLVILRIKPCSKSGVYERSSFGIFKMASFKEHNGRVWRVSWNATGSVLASSGDDGCVRLWQTNYLGHWHAISCVQPSGASISDFMANDTATGFNSSLHKQSHVLAVGREQFLLKNLIPGLPEPPTQSIASSLWTGDSLSNKPLGTTS</sequence>
<protein>
    <submittedName>
        <fullName evidence="11">Nucleoporin SEH1</fullName>
    </submittedName>
</protein>
<keyword evidence="6" id="KW-0677">Repeat</keyword>
<dbReference type="SUPFAM" id="SSF50978">
    <property type="entry name" value="WD40 repeat-like"/>
    <property type="match status" value="1"/>
</dbReference>
<evidence type="ECO:0000256" key="3">
    <source>
        <dbReference type="ARBA" id="ARBA00010102"/>
    </source>
</evidence>
<dbReference type="Gene3D" id="2.130.10.10">
    <property type="entry name" value="YVTN repeat-like/Quinoprotein amine dehydrogenase"/>
    <property type="match status" value="1"/>
</dbReference>
<dbReference type="EMBL" id="JBJKFK010001224">
    <property type="protein sequence ID" value="KAL3313691.1"/>
    <property type="molecule type" value="Genomic_DNA"/>
</dbReference>
<keyword evidence="4" id="KW-0813">Transport</keyword>
<gene>
    <name evidence="11" type="primary">SEH1L</name>
    <name evidence="11" type="ORF">Ciccas_007706</name>
</gene>
<dbReference type="Proteomes" id="UP001626550">
    <property type="component" value="Unassembled WGS sequence"/>
</dbReference>
<dbReference type="PROSITE" id="PS50082">
    <property type="entry name" value="WD_REPEATS_2"/>
    <property type="match status" value="2"/>
</dbReference>
<evidence type="ECO:0000256" key="1">
    <source>
        <dbReference type="ARBA" id="ARBA00004259"/>
    </source>
</evidence>
<evidence type="ECO:0000313" key="11">
    <source>
        <dbReference type="EMBL" id="KAL3313691.1"/>
    </source>
</evidence>
<name>A0ABD2Q4Q5_9PLAT</name>
<keyword evidence="8" id="KW-0458">Lysosome</keyword>
<evidence type="ECO:0000313" key="12">
    <source>
        <dbReference type="Proteomes" id="UP001626550"/>
    </source>
</evidence>
<keyword evidence="12" id="KW-1185">Reference proteome</keyword>
<evidence type="ECO:0000256" key="8">
    <source>
        <dbReference type="ARBA" id="ARBA00023228"/>
    </source>
</evidence>
<dbReference type="AlphaFoldDB" id="A0ABD2Q4Q5"/>
<keyword evidence="7" id="KW-0653">Protein transport</keyword>
<reference evidence="11 12" key="1">
    <citation type="submission" date="2024-11" db="EMBL/GenBank/DDBJ databases">
        <title>Adaptive evolution of stress response genes in parasites aligns with host niche diversity.</title>
        <authorList>
            <person name="Hahn C."/>
            <person name="Resl P."/>
        </authorList>
    </citation>
    <scope>NUCLEOTIDE SEQUENCE [LARGE SCALE GENOMIC DNA]</scope>
    <source>
        <strain evidence="11">EGGRZ-B1_66</strain>
        <tissue evidence="11">Body</tissue>
    </source>
</reference>
<evidence type="ECO:0000256" key="10">
    <source>
        <dbReference type="PROSITE-ProRule" id="PRU00221"/>
    </source>
</evidence>
<evidence type="ECO:0000256" key="9">
    <source>
        <dbReference type="ARBA" id="ARBA00023242"/>
    </source>
</evidence>
<dbReference type="GO" id="GO:0005635">
    <property type="term" value="C:nuclear envelope"/>
    <property type="evidence" value="ECO:0007669"/>
    <property type="project" value="UniProtKB-SubCell"/>
</dbReference>
<comment type="similarity">
    <text evidence="3">Belongs to the WD repeat SEC13 family.</text>
</comment>
<keyword evidence="9" id="KW-0539">Nucleus</keyword>
<evidence type="ECO:0000256" key="2">
    <source>
        <dbReference type="ARBA" id="ARBA00004371"/>
    </source>
</evidence>
<dbReference type="GO" id="GO:0015031">
    <property type="term" value="P:protein transport"/>
    <property type="evidence" value="ECO:0007669"/>
    <property type="project" value="UniProtKB-KW"/>
</dbReference>
<evidence type="ECO:0000256" key="4">
    <source>
        <dbReference type="ARBA" id="ARBA00022448"/>
    </source>
</evidence>
<feature type="repeat" description="WD" evidence="10">
    <location>
        <begin position="50"/>
        <end position="84"/>
    </location>
</feature>
<evidence type="ECO:0000256" key="5">
    <source>
        <dbReference type="ARBA" id="ARBA00022574"/>
    </source>
</evidence>
<dbReference type="Pfam" id="PF00400">
    <property type="entry name" value="WD40"/>
    <property type="match status" value="2"/>
</dbReference>
<dbReference type="InterPro" id="IPR036322">
    <property type="entry name" value="WD40_repeat_dom_sf"/>
</dbReference>